<comment type="caution">
    <text evidence="3">The sequence shown here is derived from an EMBL/GenBank/DDBJ whole genome shotgun (WGS) entry which is preliminary data.</text>
</comment>
<evidence type="ECO:0000313" key="3">
    <source>
        <dbReference type="EMBL" id="MCP2370197.1"/>
    </source>
</evidence>
<keyword evidence="1" id="KW-0812">Transmembrane</keyword>
<dbReference type="PANTHER" id="PTHR34351">
    <property type="entry name" value="SLR1927 PROTEIN-RELATED"/>
    <property type="match status" value="1"/>
</dbReference>
<keyword evidence="1" id="KW-1133">Transmembrane helix</keyword>
<evidence type="ECO:0000313" key="4">
    <source>
        <dbReference type="Proteomes" id="UP001139722"/>
    </source>
</evidence>
<dbReference type="AlphaFoldDB" id="A0A9X2KE28"/>
<reference evidence="3" key="1">
    <citation type="submission" date="2022-06" db="EMBL/GenBank/DDBJ databases">
        <title>Sequencing the genomes of 1000 actinobacteria strains.</title>
        <authorList>
            <person name="Klenk H.-P."/>
        </authorList>
    </citation>
    <scope>NUCLEOTIDE SEQUENCE</scope>
    <source>
        <strain evidence="3">DSM 22016</strain>
    </source>
</reference>
<feature type="domain" description="DUF58" evidence="2">
    <location>
        <begin position="253"/>
        <end position="325"/>
    </location>
</feature>
<evidence type="ECO:0000256" key="1">
    <source>
        <dbReference type="SAM" id="Phobius"/>
    </source>
</evidence>
<dbReference type="InterPro" id="IPR002881">
    <property type="entry name" value="DUF58"/>
</dbReference>
<feature type="transmembrane region" description="Helical" evidence="1">
    <location>
        <begin position="92"/>
        <end position="110"/>
    </location>
</feature>
<proteinExistence type="predicted"/>
<keyword evidence="4" id="KW-1185">Reference proteome</keyword>
<protein>
    <submittedName>
        <fullName evidence="3">Uncharacterized protein (DUF58 family)</fullName>
    </submittedName>
</protein>
<keyword evidence="1" id="KW-0472">Membrane</keyword>
<sequence>MTPQNAFLREPATTDTVTSTRGATVTRLARTRRGPMAAGAARARRGARAVGGAFASAGRWVRETVSPAGMLLAGIAVGGAVAGAAFGWFEAWVVAAMATVLLLVCVPFLLGAHEYRVRLELDRDRVVAGSEIRGTLDLVNDGTRPSLPGVVDIPVGRGLVEAHVPMLRGGGHHREELVIAAQRRGIIDVGPMTVSRGDPLRILRRAMSWPEVQRVHVHPVTVALPSSSAGLIRDLEGTPSNRLVDADLSFHAVRDYVVGDSQRHVHWKSTARTGKLMVRQYEESRHARIAVLLDLDLEGYSDEDEFEAAVSAAASLGVKGVTEGRDVLVAVSAALDTADRGAVQSMRSLATITPRTLLDGMSALEGGSASGPDARVVRLEAVTALVAQSFGDLSIAFLVTGSHVPLQRLRRAAVALPLGIAVVAVRCEPGAEPGVRRSDDLTVLTIGELDDLPQLLARGAVQ</sequence>
<dbReference type="RefSeq" id="WP_232057562.1">
    <property type="nucleotide sequence ID" value="NZ_BAAANU010000023.1"/>
</dbReference>
<dbReference type="Pfam" id="PF01882">
    <property type="entry name" value="DUF58"/>
    <property type="match status" value="1"/>
</dbReference>
<name>A0A9X2KE28_9MICO</name>
<accession>A0A9X2KE28</accession>
<dbReference type="PANTHER" id="PTHR34351:SF1">
    <property type="entry name" value="SLR1927 PROTEIN"/>
    <property type="match status" value="1"/>
</dbReference>
<organism evidence="3 4">
    <name type="scientific">Agromyces terreus</name>
    <dbReference type="NCBI Taxonomy" id="424795"/>
    <lineage>
        <taxon>Bacteria</taxon>
        <taxon>Bacillati</taxon>
        <taxon>Actinomycetota</taxon>
        <taxon>Actinomycetes</taxon>
        <taxon>Micrococcales</taxon>
        <taxon>Microbacteriaceae</taxon>
        <taxon>Agromyces</taxon>
    </lineage>
</organism>
<evidence type="ECO:0000259" key="2">
    <source>
        <dbReference type="Pfam" id="PF01882"/>
    </source>
</evidence>
<dbReference type="EMBL" id="JAMZDY010000001">
    <property type="protein sequence ID" value="MCP2370197.1"/>
    <property type="molecule type" value="Genomic_DNA"/>
</dbReference>
<dbReference type="Proteomes" id="UP001139722">
    <property type="component" value="Unassembled WGS sequence"/>
</dbReference>
<gene>
    <name evidence="3" type="ORF">BJ978_000873</name>
</gene>
<feature type="transmembrane region" description="Helical" evidence="1">
    <location>
        <begin position="68"/>
        <end position="86"/>
    </location>
</feature>